<evidence type="ECO:0000313" key="7">
    <source>
        <dbReference type="Proteomes" id="UP001596122"/>
    </source>
</evidence>
<evidence type="ECO:0000256" key="2">
    <source>
        <dbReference type="ARBA" id="ARBA00022723"/>
    </source>
</evidence>
<name>A0ABW0GQD2_9MICO</name>
<dbReference type="InterPro" id="IPR041705">
    <property type="entry name" value="PIN_Sll0205"/>
</dbReference>
<evidence type="ECO:0000256" key="3">
    <source>
        <dbReference type="ARBA" id="ARBA00022801"/>
    </source>
</evidence>
<reference evidence="7" key="1">
    <citation type="journal article" date="2019" name="Int. J. Syst. Evol. Microbiol.">
        <title>The Global Catalogue of Microorganisms (GCM) 10K type strain sequencing project: providing services to taxonomists for standard genome sequencing and annotation.</title>
        <authorList>
            <consortium name="The Broad Institute Genomics Platform"/>
            <consortium name="The Broad Institute Genome Sequencing Center for Infectious Disease"/>
            <person name="Wu L."/>
            <person name="Ma J."/>
        </authorList>
    </citation>
    <scope>NUCLEOTIDE SEQUENCE [LARGE SCALE GENOMIC DNA]</scope>
    <source>
        <strain evidence="7">CCUG 43114</strain>
    </source>
</reference>
<accession>A0ABW0GQD2</accession>
<dbReference type="Pfam" id="PF01850">
    <property type="entry name" value="PIN"/>
    <property type="match status" value="1"/>
</dbReference>
<comment type="caution">
    <text evidence="6">The sequence shown here is derived from an EMBL/GenBank/DDBJ whole genome shotgun (WGS) entry which is preliminary data.</text>
</comment>
<organism evidence="6 7">
    <name type="scientific">Aquipuribacter nitratireducens</name>
    <dbReference type="NCBI Taxonomy" id="650104"/>
    <lineage>
        <taxon>Bacteria</taxon>
        <taxon>Bacillati</taxon>
        <taxon>Actinomycetota</taxon>
        <taxon>Actinomycetes</taxon>
        <taxon>Micrococcales</taxon>
        <taxon>Intrasporangiaceae</taxon>
        <taxon>Aquipuribacter</taxon>
    </lineage>
</organism>
<dbReference type="InterPro" id="IPR029060">
    <property type="entry name" value="PIN-like_dom_sf"/>
</dbReference>
<feature type="domain" description="PIN" evidence="5">
    <location>
        <begin position="4"/>
        <end position="119"/>
    </location>
</feature>
<protein>
    <submittedName>
        <fullName evidence="6">Type II toxin-antitoxin system VapC family toxin</fullName>
    </submittedName>
</protein>
<dbReference type="InterPro" id="IPR002716">
    <property type="entry name" value="PIN_dom"/>
</dbReference>
<sequence length="125" mass="13612">MNLLLDTHVLLWALADDDRLSAGERSALTSAANRLVVSAASTWEIGIKRALGRLDAPDDLREQIVALRADELPMSVEHTLAAAALPRHHADPFDRMLVAQARAEDLTLVTHDAAIARYDVAVLRA</sequence>
<dbReference type="InterPro" id="IPR052919">
    <property type="entry name" value="TA_system_RNase"/>
</dbReference>
<keyword evidence="7" id="KW-1185">Reference proteome</keyword>
<dbReference type="PANTHER" id="PTHR36173:SF2">
    <property type="entry name" value="RIBONUCLEASE VAPC16"/>
    <property type="match status" value="1"/>
</dbReference>
<dbReference type="Gene3D" id="3.40.50.1010">
    <property type="entry name" value="5'-nuclease"/>
    <property type="match status" value="1"/>
</dbReference>
<evidence type="ECO:0000256" key="4">
    <source>
        <dbReference type="ARBA" id="ARBA00022842"/>
    </source>
</evidence>
<dbReference type="EMBL" id="JBHSLD010000011">
    <property type="protein sequence ID" value="MFC5381727.1"/>
    <property type="molecule type" value="Genomic_DNA"/>
</dbReference>
<dbReference type="PANTHER" id="PTHR36173">
    <property type="entry name" value="RIBONUCLEASE VAPC16-RELATED"/>
    <property type="match status" value="1"/>
</dbReference>
<keyword evidence="2" id="KW-0479">Metal-binding</keyword>
<dbReference type="Proteomes" id="UP001596122">
    <property type="component" value="Unassembled WGS sequence"/>
</dbReference>
<evidence type="ECO:0000313" key="6">
    <source>
        <dbReference type="EMBL" id="MFC5381727.1"/>
    </source>
</evidence>
<gene>
    <name evidence="6" type="ORF">ACFPJ6_13110</name>
</gene>
<keyword evidence="4" id="KW-0460">Magnesium</keyword>
<keyword evidence="3" id="KW-0378">Hydrolase</keyword>
<proteinExistence type="predicted"/>
<evidence type="ECO:0000256" key="1">
    <source>
        <dbReference type="ARBA" id="ARBA00022722"/>
    </source>
</evidence>
<keyword evidence="1" id="KW-0540">Nuclease</keyword>
<dbReference type="CDD" id="cd09872">
    <property type="entry name" value="PIN_Sll0205-like"/>
    <property type="match status" value="1"/>
</dbReference>
<evidence type="ECO:0000259" key="5">
    <source>
        <dbReference type="Pfam" id="PF01850"/>
    </source>
</evidence>
<dbReference type="RefSeq" id="WP_340271552.1">
    <property type="nucleotide sequence ID" value="NZ_JBBEOG010000012.1"/>
</dbReference>
<dbReference type="SUPFAM" id="SSF88723">
    <property type="entry name" value="PIN domain-like"/>
    <property type="match status" value="1"/>
</dbReference>